<evidence type="ECO:0000313" key="1">
    <source>
        <dbReference type="EMBL" id="PJB28715.1"/>
    </source>
</evidence>
<reference evidence="2" key="1">
    <citation type="submission" date="2017-09" db="EMBL/GenBank/DDBJ databases">
        <title>Depth-based differentiation of microbial function through sediment-hosted aquifers and enrichment of novel symbionts in the deep terrestrial subsurface.</title>
        <authorList>
            <person name="Probst A.J."/>
            <person name="Ladd B."/>
            <person name="Jarett J.K."/>
            <person name="Geller-Mcgrath D.E."/>
            <person name="Sieber C.M.K."/>
            <person name="Emerson J.B."/>
            <person name="Anantharaman K."/>
            <person name="Thomas B.C."/>
            <person name="Malmstrom R."/>
            <person name="Stieglmeier M."/>
            <person name="Klingl A."/>
            <person name="Woyke T."/>
            <person name="Ryan C.M."/>
            <person name="Banfield J.F."/>
        </authorList>
    </citation>
    <scope>NUCLEOTIDE SEQUENCE [LARGE SCALE GENOMIC DNA]</scope>
</reference>
<accession>A0A2M8ASL2</accession>
<dbReference type="AlphaFoldDB" id="A0A2M8ASL2"/>
<comment type="caution">
    <text evidence="1">The sequence shown here is derived from an EMBL/GenBank/DDBJ whole genome shotgun (WGS) entry which is preliminary data.</text>
</comment>
<dbReference type="EMBL" id="PFUI01000234">
    <property type="protein sequence ID" value="PJB28715.1"/>
    <property type="molecule type" value="Genomic_DNA"/>
</dbReference>
<gene>
    <name evidence="1" type="ORF">CO110_08760</name>
</gene>
<name>A0A2M8ASL2_9BACT</name>
<dbReference type="Proteomes" id="UP000231366">
    <property type="component" value="Unassembled WGS sequence"/>
</dbReference>
<evidence type="ECO:0000313" key="2">
    <source>
        <dbReference type="Proteomes" id="UP000231366"/>
    </source>
</evidence>
<protein>
    <recommendedName>
        <fullName evidence="3">SGNH hydrolase-type esterase domain-containing protein</fullName>
    </recommendedName>
</protein>
<sequence length="106" mass="12140">MELHCTSKCPISVHVICAQALTVEERETAFNENHPYREGVEKGYPYLIEKGKYLKAQGINFYDLSMIFSTNEEPLYIDACCHLNKKGYKIIAEKIGVEILKKLGNR</sequence>
<organism evidence="1 2">
    <name type="scientific">Candidatus Desantisbacteria bacterium CG_4_9_14_3_um_filter_40_11</name>
    <dbReference type="NCBI Taxonomy" id="1974546"/>
    <lineage>
        <taxon>Bacteria</taxon>
        <taxon>Candidatus Desantisiibacteriota</taxon>
    </lineage>
</organism>
<proteinExistence type="predicted"/>
<evidence type="ECO:0008006" key="3">
    <source>
        <dbReference type="Google" id="ProtNLM"/>
    </source>
</evidence>